<organism evidence="1 2">
    <name type="scientific">Sphingomonas paucimobilis NBRC 13935</name>
    <dbReference type="NCBI Taxonomy" id="1219050"/>
    <lineage>
        <taxon>Bacteria</taxon>
        <taxon>Pseudomonadati</taxon>
        <taxon>Pseudomonadota</taxon>
        <taxon>Alphaproteobacteria</taxon>
        <taxon>Sphingomonadales</taxon>
        <taxon>Sphingomonadaceae</taxon>
        <taxon>Sphingomonas</taxon>
    </lineage>
</organism>
<dbReference type="EMBL" id="BBJS01000014">
    <property type="protein sequence ID" value="GAN13033.1"/>
    <property type="molecule type" value="Genomic_DNA"/>
</dbReference>
<dbReference type="Proteomes" id="UP000032025">
    <property type="component" value="Unassembled WGS sequence"/>
</dbReference>
<gene>
    <name evidence="1" type="ORF">SP6_14_01900</name>
</gene>
<evidence type="ECO:0000313" key="2">
    <source>
        <dbReference type="Proteomes" id="UP000032025"/>
    </source>
</evidence>
<keyword evidence="2" id="KW-1185">Reference proteome</keyword>
<evidence type="ECO:0000313" key="1">
    <source>
        <dbReference type="EMBL" id="GAN13033.1"/>
    </source>
</evidence>
<proteinExistence type="predicted"/>
<sequence>MGVVGLMWISVAIMAQAVAGPVLPMPRKPATGRHCPPSDTGDEVVVCGRSAEADRLRPIPDYGAKDGLPRAATDIAGVGTLSGEVEQAGVGGFPSNRAMMRLKIPLGGASRK</sequence>
<protein>
    <submittedName>
        <fullName evidence="1">DNA, contig: SP614</fullName>
    </submittedName>
</protein>
<comment type="caution">
    <text evidence="1">The sequence shown here is derived from an EMBL/GenBank/DDBJ whole genome shotgun (WGS) entry which is preliminary data.</text>
</comment>
<accession>A0A0C9NE57</accession>
<reference evidence="1 2" key="1">
    <citation type="submission" date="2014-08" db="EMBL/GenBank/DDBJ databases">
        <title>Whole genome shotgun sequence of Sphingomonas paucimobilis NBRC 13935.</title>
        <authorList>
            <person name="Hosoyama A."/>
            <person name="Hashimoto M."/>
            <person name="Hosoyama Y."/>
            <person name="Noguchi M."/>
            <person name="Uohara A."/>
            <person name="Ohji S."/>
            <person name="Katano-Makiyama Y."/>
            <person name="Ichikawa N."/>
            <person name="Kimura A."/>
            <person name="Yamazoe A."/>
            <person name="Fujita N."/>
        </authorList>
    </citation>
    <scope>NUCLEOTIDE SEQUENCE [LARGE SCALE GENOMIC DNA]</scope>
    <source>
        <strain evidence="1 2">NBRC 13935</strain>
    </source>
</reference>
<dbReference type="AlphaFoldDB" id="A0A0C9NE57"/>
<name>A0A0C9NE57_SPHPI</name>